<dbReference type="EMBL" id="JASCZI010060473">
    <property type="protein sequence ID" value="MED6132436.1"/>
    <property type="molecule type" value="Genomic_DNA"/>
</dbReference>
<comment type="caution">
    <text evidence="1">The sequence shown here is derived from an EMBL/GenBank/DDBJ whole genome shotgun (WGS) entry which is preliminary data.</text>
</comment>
<protein>
    <submittedName>
        <fullName evidence="1">Uncharacterized protein</fullName>
    </submittedName>
</protein>
<evidence type="ECO:0000313" key="2">
    <source>
        <dbReference type="Proteomes" id="UP001341840"/>
    </source>
</evidence>
<name>A0ABU6S8F0_9FABA</name>
<evidence type="ECO:0000313" key="1">
    <source>
        <dbReference type="EMBL" id="MED6132436.1"/>
    </source>
</evidence>
<accession>A0ABU6S8F0</accession>
<reference evidence="1 2" key="1">
    <citation type="journal article" date="2023" name="Plants (Basel)">
        <title>Bridging the Gap: Combining Genomics and Transcriptomics Approaches to Understand Stylosanthes scabra, an Orphan Legume from the Brazilian Caatinga.</title>
        <authorList>
            <person name="Ferreira-Neto J.R.C."/>
            <person name="da Silva M.D."/>
            <person name="Binneck E."/>
            <person name="de Melo N.F."/>
            <person name="da Silva R.H."/>
            <person name="de Melo A.L.T.M."/>
            <person name="Pandolfi V."/>
            <person name="Bustamante F.O."/>
            <person name="Brasileiro-Vidal A.C."/>
            <person name="Benko-Iseppon A.M."/>
        </authorList>
    </citation>
    <scope>NUCLEOTIDE SEQUENCE [LARGE SCALE GENOMIC DNA]</scope>
    <source>
        <tissue evidence="1">Leaves</tissue>
    </source>
</reference>
<keyword evidence="2" id="KW-1185">Reference proteome</keyword>
<sequence>MRRGVHYEQKNLGRCASLLRLRAYHHIHIYHPQGEFAELRFPLVERWMGLYMARDSLGPRVQMWRMVLNGIHHREGIVPSDVSASHPSWRLVCLLLCFAIVEWH</sequence>
<gene>
    <name evidence="1" type="ORF">PIB30_019035</name>
</gene>
<organism evidence="1 2">
    <name type="scientific">Stylosanthes scabra</name>
    <dbReference type="NCBI Taxonomy" id="79078"/>
    <lineage>
        <taxon>Eukaryota</taxon>
        <taxon>Viridiplantae</taxon>
        <taxon>Streptophyta</taxon>
        <taxon>Embryophyta</taxon>
        <taxon>Tracheophyta</taxon>
        <taxon>Spermatophyta</taxon>
        <taxon>Magnoliopsida</taxon>
        <taxon>eudicotyledons</taxon>
        <taxon>Gunneridae</taxon>
        <taxon>Pentapetalae</taxon>
        <taxon>rosids</taxon>
        <taxon>fabids</taxon>
        <taxon>Fabales</taxon>
        <taxon>Fabaceae</taxon>
        <taxon>Papilionoideae</taxon>
        <taxon>50 kb inversion clade</taxon>
        <taxon>dalbergioids sensu lato</taxon>
        <taxon>Dalbergieae</taxon>
        <taxon>Pterocarpus clade</taxon>
        <taxon>Stylosanthes</taxon>
    </lineage>
</organism>
<proteinExistence type="predicted"/>
<dbReference type="Proteomes" id="UP001341840">
    <property type="component" value="Unassembled WGS sequence"/>
</dbReference>